<dbReference type="Proteomes" id="UP000825729">
    <property type="component" value="Unassembled WGS sequence"/>
</dbReference>
<dbReference type="Gene3D" id="3.80.10.10">
    <property type="entry name" value="Ribonuclease Inhibitor"/>
    <property type="match status" value="1"/>
</dbReference>
<feature type="domain" description="Disease resistance protein At4g27190-like leucine-rich repeats" evidence="1">
    <location>
        <begin position="2"/>
        <end position="138"/>
    </location>
</feature>
<dbReference type="PANTHER" id="PTHR33463">
    <property type="entry name" value="NB-ARC DOMAIN-CONTAINING PROTEIN-RELATED"/>
    <property type="match status" value="1"/>
</dbReference>
<dbReference type="InterPro" id="IPR057135">
    <property type="entry name" value="At4g27190-like_LRR"/>
</dbReference>
<name>A0AAV7EZB8_ARIFI</name>
<comment type="caution">
    <text evidence="2">The sequence shown here is derived from an EMBL/GenBank/DDBJ whole genome shotgun (WGS) entry which is preliminary data.</text>
</comment>
<reference evidence="2 3" key="1">
    <citation type="submission" date="2021-07" db="EMBL/GenBank/DDBJ databases">
        <title>The Aristolochia fimbriata genome: insights into angiosperm evolution, floral development and chemical biosynthesis.</title>
        <authorList>
            <person name="Jiao Y."/>
        </authorList>
    </citation>
    <scope>NUCLEOTIDE SEQUENCE [LARGE SCALE GENOMIC DNA]</scope>
    <source>
        <strain evidence="2">IBCAS-2021</strain>
        <tissue evidence="2">Leaf</tissue>
    </source>
</reference>
<protein>
    <recommendedName>
        <fullName evidence="1">Disease resistance protein At4g27190-like leucine-rich repeats domain-containing protein</fullName>
    </recommendedName>
</protein>
<organism evidence="2 3">
    <name type="scientific">Aristolochia fimbriata</name>
    <name type="common">White veined hardy Dutchman's pipe vine</name>
    <dbReference type="NCBI Taxonomy" id="158543"/>
    <lineage>
        <taxon>Eukaryota</taxon>
        <taxon>Viridiplantae</taxon>
        <taxon>Streptophyta</taxon>
        <taxon>Embryophyta</taxon>
        <taxon>Tracheophyta</taxon>
        <taxon>Spermatophyta</taxon>
        <taxon>Magnoliopsida</taxon>
        <taxon>Magnoliidae</taxon>
        <taxon>Piperales</taxon>
        <taxon>Aristolochiaceae</taxon>
        <taxon>Aristolochia</taxon>
    </lineage>
</organism>
<dbReference type="AlphaFoldDB" id="A0AAV7EZB8"/>
<dbReference type="SUPFAM" id="SSF52058">
    <property type="entry name" value="L domain-like"/>
    <property type="match status" value="1"/>
</dbReference>
<sequence length="278" mass="31129">MEKLKKICEGPLPIGFLENLKIISVNNCGVLLSVLSCALLCRVNNLKSLEVNECLQLQQVFQSQGIAVEHYVLPSLKKLKLKELPKLSNIWKEPIPAGSLQTLEELYVGCCNSMKSLLTFSQAQRLTQLMILQISKCDQLESLISDVEISKGPPGRSLIFQNLRQWSFGRTEQKSSAAGGTRGDQVEKEALPQLRTLILHRLANLRSFCRGGELLELASLECVRVSRCPKLKRLPLGVGTAPKLQVIEGTDREWLQGLDREDESIKSHFLGFFKCIEK</sequence>
<dbReference type="Pfam" id="PF23247">
    <property type="entry name" value="LRR_RPS2"/>
    <property type="match status" value="1"/>
</dbReference>
<dbReference type="PANTHER" id="PTHR33463:SF209">
    <property type="entry name" value="DISEASE RESISTANCE PROTEIN RPS2-LIKE"/>
    <property type="match status" value="1"/>
</dbReference>
<gene>
    <name evidence="2" type="ORF">H6P81_007081</name>
</gene>
<keyword evidence="3" id="KW-1185">Reference proteome</keyword>
<proteinExistence type="predicted"/>
<evidence type="ECO:0000259" key="1">
    <source>
        <dbReference type="Pfam" id="PF23247"/>
    </source>
</evidence>
<dbReference type="InterPro" id="IPR050905">
    <property type="entry name" value="Plant_NBS-LRR"/>
</dbReference>
<dbReference type="EMBL" id="JAINDJ010000003">
    <property type="protein sequence ID" value="KAG9454177.1"/>
    <property type="molecule type" value="Genomic_DNA"/>
</dbReference>
<evidence type="ECO:0000313" key="3">
    <source>
        <dbReference type="Proteomes" id="UP000825729"/>
    </source>
</evidence>
<evidence type="ECO:0000313" key="2">
    <source>
        <dbReference type="EMBL" id="KAG9454177.1"/>
    </source>
</evidence>
<accession>A0AAV7EZB8</accession>
<dbReference type="InterPro" id="IPR032675">
    <property type="entry name" value="LRR_dom_sf"/>
</dbReference>